<sequence length="388" mass="40562">MARGVQAGVDSVRDAADRGVRLTGGPLMNGKALEVGTVAAIAIGLLVWPLLTPQVAHFYGSLSAIYALIGLSLVILVGWTGQISLGHAAFVGVGCYFGAKLLNNDVPLVLTVPLIGLIGAAVSLILGIPSLRLRGVYFTIATLAFGAACQQYFFTRPEVRGIAADQVPRADLVGIQTTSDRGLYYAVLVVLAIALVLAYNTRRTDVGRVLFAIRDSEQAAQAMAIKIAPYKIGLFAASAALASIAGLFYGMLFQATPAPEQFSVLQSLFYLAMPVLGGAEALLGALVGGTFLAVGQPLVNMFDVRLFLVTSIALLLTLLSGYDGVTGALKAARKAVADAVRGEPVRYGSFVPHEEVDHTPPRVHATVADSPPPVGSVVRVRIVPGVRS</sequence>
<comment type="subcellular location">
    <subcellularLocation>
        <location evidence="1">Cell membrane</location>
        <topology evidence="1">Multi-pass membrane protein</topology>
    </subcellularLocation>
</comment>
<evidence type="ECO:0000313" key="8">
    <source>
        <dbReference type="Proteomes" id="UP001500957"/>
    </source>
</evidence>
<dbReference type="PANTHER" id="PTHR30482">
    <property type="entry name" value="HIGH-AFFINITY BRANCHED-CHAIN AMINO ACID TRANSPORT SYSTEM PERMEASE"/>
    <property type="match status" value="1"/>
</dbReference>
<gene>
    <name evidence="7" type="ORF">GCM10009547_04820</name>
</gene>
<dbReference type="Pfam" id="PF02653">
    <property type="entry name" value="BPD_transp_2"/>
    <property type="match status" value="1"/>
</dbReference>
<keyword evidence="2" id="KW-1003">Cell membrane</keyword>
<dbReference type="CDD" id="cd06581">
    <property type="entry name" value="TM_PBP1_LivM_like"/>
    <property type="match status" value="1"/>
</dbReference>
<evidence type="ECO:0008006" key="9">
    <source>
        <dbReference type="Google" id="ProtNLM"/>
    </source>
</evidence>
<feature type="transmembrane region" description="Helical" evidence="6">
    <location>
        <begin position="268"/>
        <end position="294"/>
    </location>
</feature>
<feature type="transmembrane region" description="Helical" evidence="6">
    <location>
        <begin position="57"/>
        <end position="78"/>
    </location>
</feature>
<feature type="transmembrane region" description="Helical" evidence="6">
    <location>
        <begin position="182"/>
        <end position="199"/>
    </location>
</feature>
<evidence type="ECO:0000256" key="5">
    <source>
        <dbReference type="ARBA" id="ARBA00023136"/>
    </source>
</evidence>
<keyword evidence="5 6" id="KW-0472">Membrane</keyword>
<keyword evidence="4 6" id="KW-1133">Transmembrane helix</keyword>
<proteinExistence type="predicted"/>
<protein>
    <recommendedName>
        <fullName evidence="9">Branched-chain amino acid ABC transporter permease</fullName>
    </recommendedName>
</protein>
<dbReference type="InterPro" id="IPR001851">
    <property type="entry name" value="ABC_transp_permease"/>
</dbReference>
<evidence type="ECO:0000256" key="4">
    <source>
        <dbReference type="ARBA" id="ARBA00022989"/>
    </source>
</evidence>
<reference evidence="7 8" key="1">
    <citation type="journal article" date="2019" name="Int. J. Syst. Evol. Microbiol.">
        <title>The Global Catalogue of Microorganisms (GCM) 10K type strain sequencing project: providing services to taxonomists for standard genome sequencing and annotation.</title>
        <authorList>
            <consortium name="The Broad Institute Genomics Platform"/>
            <consortium name="The Broad Institute Genome Sequencing Center for Infectious Disease"/>
            <person name="Wu L."/>
            <person name="Ma J."/>
        </authorList>
    </citation>
    <scope>NUCLEOTIDE SEQUENCE [LARGE SCALE GENOMIC DNA]</scope>
    <source>
        <strain evidence="7 8">JCM 10671</strain>
    </source>
</reference>
<dbReference type="EMBL" id="BAAAHE010000005">
    <property type="protein sequence ID" value="GAA0605948.1"/>
    <property type="molecule type" value="Genomic_DNA"/>
</dbReference>
<feature type="transmembrane region" description="Helical" evidence="6">
    <location>
        <begin position="306"/>
        <end position="325"/>
    </location>
</feature>
<evidence type="ECO:0000256" key="3">
    <source>
        <dbReference type="ARBA" id="ARBA00022692"/>
    </source>
</evidence>
<evidence type="ECO:0000313" key="7">
    <source>
        <dbReference type="EMBL" id="GAA0605948.1"/>
    </source>
</evidence>
<feature type="transmembrane region" description="Helical" evidence="6">
    <location>
        <begin position="108"/>
        <end position="128"/>
    </location>
</feature>
<name>A0ABN1G7Z7_9ACTN</name>
<evidence type="ECO:0000256" key="2">
    <source>
        <dbReference type="ARBA" id="ARBA00022475"/>
    </source>
</evidence>
<feature type="transmembrane region" description="Helical" evidence="6">
    <location>
        <begin position="232"/>
        <end position="256"/>
    </location>
</feature>
<feature type="transmembrane region" description="Helical" evidence="6">
    <location>
        <begin position="135"/>
        <end position="154"/>
    </location>
</feature>
<keyword evidence="3 6" id="KW-0812">Transmembrane</keyword>
<dbReference type="PANTHER" id="PTHR30482:SF10">
    <property type="entry name" value="HIGH-AFFINITY BRANCHED-CHAIN AMINO ACID TRANSPORT PROTEIN BRAE"/>
    <property type="match status" value="1"/>
</dbReference>
<evidence type="ECO:0000256" key="1">
    <source>
        <dbReference type="ARBA" id="ARBA00004651"/>
    </source>
</evidence>
<dbReference type="InterPro" id="IPR043428">
    <property type="entry name" value="LivM-like"/>
</dbReference>
<keyword evidence="8" id="KW-1185">Reference proteome</keyword>
<evidence type="ECO:0000256" key="6">
    <source>
        <dbReference type="SAM" id="Phobius"/>
    </source>
</evidence>
<accession>A0ABN1G7Z7</accession>
<organism evidence="7 8">
    <name type="scientific">Sporichthya brevicatena</name>
    <dbReference type="NCBI Taxonomy" id="171442"/>
    <lineage>
        <taxon>Bacteria</taxon>
        <taxon>Bacillati</taxon>
        <taxon>Actinomycetota</taxon>
        <taxon>Actinomycetes</taxon>
        <taxon>Sporichthyales</taxon>
        <taxon>Sporichthyaceae</taxon>
        <taxon>Sporichthya</taxon>
    </lineage>
</organism>
<dbReference type="Proteomes" id="UP001500957">
    <property type="component" value="Unassembled WGS sequence"/>
</dbReference>
<feature type="transmembrane region" description="Helical" evidence="6">
    <location>
        <begin position="32"/>
        <end position="51"/>
    </location>
</feature>
<comment type="caution">
    <text evidence="7">The sequence shown here is derived from an EMBL/GenBank/DDBJ whole genome shotgun (WGS) entry which is preliminary data.</text>
</comment>
<dbReference type="RefSeq" id="WP_344601201.1">
    <property type="nucleotide sequence ID" value="NZ_BAAAHE010000005.1"/>
</dbReference>